<feature type="compositionally biased region" description="Basic and acidic residues" evidence="5">
    <location>
        <begin position="561"/>
        <end position="581"/>
    </location>
</feature>
<dbReference type="InterPro" id="IPR007854">
    <property type="entry name" value="Fip1_dom"/>
</dbReference>
<feature type="compositionally biased region" description="Polar residues" evidence="5">
    <location>
        <begin position="545"/>
        <end position="557"/>
    </location>
</feature>
<evidence type="ECO:0000256" key="1">
    <source>
        <dbReference type="ARBA" id="ARBA00004123"/>
    </source>
</evidence>
<feature type="compositionally biased region" description="Basic and acidic residues" evidence="5">
    <location>
        <begin position="635"/>
        <end position="677"/>
    </location>
</feature>
<comment type="subcellular location">
    <subcellularLocation>
        <location evidence="1">Nucleus</location>
    </subcellularLocation>
</comment>
<dbReference type="Pfam" id="PF05182">
    <property type="entry name" value="Fip1"/>
    <property type="match status" value="1"/>
</dbReference>
<evidence type="ECO:0000259" key="6">
    <source>
        <dbReference type="Pfam" id="PF05182"/>
    </source>
</evidence>
<evidence type="ECO:0000313" key="7">
    <source>
        <dbReference type="EMBL" id="OLY81382.1"/>
    </source>
</evidence>
<gene>
    <name evidence="7" type="ORF">AYI68_g4521</name>
</gene>
<dbReference type="InterPro" id="IPR044976">
    <property type="entry name" value="FIPS5/FIPS3-like"/>
</dbReference>
<dbReference type="PANTHER" id="PTHR36884:SF4">
    <property type="entry name" value="FIP1[III]-LIKE PROTEIN"/>
    <property type="match status" value="1"/>
</dbReference>
<comment type="similarity">
    <text evidence="2">Belongs to the FIP1 family.</text>
</comment>
<dbReference type="Proteomes" id="UP000187455">
    <property type="component" value="Unassembled WGS sequence"/>
</dbReference>
<protein>
    <submittedName>
        <fullName evidence="7">Pre-mRNA polyadenylation factor fip1</fullName>
    </submittedName>
</protein>
<evidence type="ECO:0000256" key="4">
    <source>
        <dbReference type="ARBA" id="ARBA00023242"/>
    </source>
</evidence>
<feature type="compositionally biased region" description="Low complexity" evidence="5">
    <location>
        <begin position="527"/>
        <end position="544"/>
    </location>
</feature>
<accession>A0A1R0GWW9</accession>
<dbReference type="PANTHER" id="PTHR36884">
    <property type="entry name" value="FIP1[III]-LIKE PROTEIN"/>
    <property type="match status" value="1"/>
</dbReference>
<comment type="caution">
    <text evidence="7">The sequence shown here is derived from an EMBL/GenBank/DDBJ whole genome shotgun (WGS) entry which is preliminary data.</text>
</comment>
<dbReference type="STRING" id="133383.A0A1R0GWW9"/>
<dbReference type="GO" id="GO:0006397">
    <property type="term" value="P:mRNA processing"/>
    <property type="evidence" value="ECO:0007669"/>
    <property type="project" value="UniProtKB-KW"/>
</dbReference>
<sequence>MNDIIDDDEFLYGDTLNFPDKSNNEIGQLDSEILDFKEIPKEDELSESRIPQEKTDVPKPSTNVNQEEIQNLLEESNGNSISDNLELKNEVESEDHDSDEDNIEFILGDSVDSSMSKPNNLEVSIIEKVESGQSLEPKDDKVILSVEDGKLDLLSTPMLDNILLYDYDFGMGTEKPWRDPGSDITDYFNFGFTEQTWRIYCVKQKRLRERYNANSLTIDDRNSLLPPELAILKPEPMQNIPQQMLSNFPHNLQNMHGLQNPSMPMLGMGGMPMMHGMMPGMQNRMQQGMPLMMPPMGMGGIFNPSNIKQDGTPRLEEMPDGDKDVSDKFNEEQKQLTSSASDEKAPNSNIDTNDKTEPIQTPGETIRPGSSVETNPPIVDKNTSDKALSKPPNMDLHNIPPNFLPTGPLMNIGGMNRPMNQMMAGGHMGLPFGMGNMMAPMGHMQHMGGLGPIPGRPILHNFPGQLDGAMGFPGHNPQGMFVGGQQNMIRNQNNPNQEQSQNSMFNQADDKSNSGQNYQSKNRNIPGSQLGQQNSSSGNDSRNQVQSNKFGNNQNFGQRDYNNDDNRSMKSRNEDSHRFEGRSNNNSNSYNYDDGDSFDAERGRSTSVSGRMGKPRNQKYDAEDDDHGTTGGNDKTSERSKENARDKENLRDREREKDRDKSKRGGDSKETSVDSRPPRQSHHKKPSNEKPQNENNNETSSKQLKVFVT</sequence>
<keyword evidence="8" id="KW-1185">Reference proteome</keyword>
<feature type="compositionally biased region" description="Basic and acidic residues" evidence="5">
    <location>
        <begin position="39"/>
        <end position="57"/>
    </location>
</feature>
<feature type="compositionally biased region" description="Basic and acidic residues" evidence="5">
    <location>
        <begin position="311"/>
        <end position="334"/>
    </location>
</feature>
<keyword evidence="4" id="KW-0539">Nucleus</keyword>
<feature type="compositionally biased region" description="Polar residues" evidence="5">
    <location>
        <begin position="513"/>
        <end position="526"/>
    </location>
</feature>
<feature type="region of interest" description="Disordered" evidence="5">
    <location>
        <begin position="39"/>
        <end position="65"/>
    </location>
</feature>
<feature type="region of interest" description="Disordered" evidence="5">
    <location>
        <begin position="300"/>
        <end position="392"/>
    </location>
</feature>
<feature type="region of interest" description="Disordered" evidence="5">
    <location>
        <begin position="474"/>
        <end position="709"/>
    </location>
</feature>
<feature type="compositionally biased region" description="Low complexity" evidence="5">
    <location>
        <begin position="583"/>
        <end position="592"/>
    </location>
</feature>
<dbReference type="AlphaFoldDB" id="A0A1R0GWW9"/>
<feature type="domain" description="Pre-mRNA polyadenylation factor Fip1" evidence="6">
    <location>
        <begin position="166"/>
        <end position="208"/>
    </location>
</feature>
<organism evidence="7 8">
    <name type="scientific">Smittium mucronatum</name>
    <dbReference type="NCBI Taxonomy" id="133383"/>
    <lineage>
        <taxon>Eukaryota</taxon>
        <taxon>Fungi</taxon>
        <taxon>Fungi incertae sedis</taxon>
        <taxon>Zoopagomycota</taxon>
        <taxon>Kickxellomycotina</taxon>
        <taxon>Harpellomycetes</taxon>
        <taxon>Harpellales</taxon>
        <taxon>Legeriomycetaceae</taxon>
        <taxon>Smittium</taxon>
    </lineage>
</organism>
<evidence type="ECO:0000256" key="5">
    <source>
        <dbReference type="SAM" id="MobiDB-lite"/>
    </source>
</evidence>
<proteinExistence type="inferred from homology"/>
<dbReference type="EMBL" id="LSSL01002510">
    <property type="protein sequence ID" value="OLY81382.1"/>
    <property type="molecule type" value="Genomic_DNA"/>
</dbReference>
<dbReference type="GO" id="GO:0005634">
    <property type="term" value="C:nucleus"/>
    <property type="evidence" value="ECO:0007669"/>
    <property type="project" value="UniProtKB-SubCell"/>
</dbReference>
<reference evidence="7 8" key="1">
    <citation type="journal article" date="2016" name="Mol. Biol. Evol.">
        <title>Genome-Wide Survey of Gut Fungi (Harpellales) Reveals the First Horizontally Transferred Ubiquitin Gene from a Mosquito Host.</title>
        <authorList>
            <person name="Wang Y."/>
            <person name="White M.M."/>
            <person name="Kvist S."/>
            <person name="Moncalvo J.M."/>
        </authorList>
    </citation>
    <scope>NUCLEOTIDE SEQUENCE [LARGE SCALE GENOMIC DNA]</scope>
    <source>
        <strain evidence="7 8">ALG-7-W6</strain>
    </source>
</reference>
<evidence type="ECO:0000256" key="2">
    <source>
        <dbReference type="ARBA" id="ARBA00007459"/>
    </source>
</evidence>
<feature type="compositionally biased region" description="Polar residues" evidence="5">
    <location>
        <begin position="693"/>
        <end position="703"/>
    </location>
</feature>
<evidence type="ECO:0000313" key="8">
    <source>
        <dbReference type="Proteomes" id="UP000187455"/>
    </source>
</evidence>
<dbReference type="OrthoDB" id="1917198at2759"/>
<keyword evidence="3" id="KW-0507">mRNA processing</keyword>
<evidence type="ECO:0000256" key="3">
    <source>
        <dbReference type="ARBA" id="ARBA00022664"/>
    </source>
</evidence>
<feature type="compositionally biased region" description="Low complexity" evidence="5">
    <location>
        <begin position="491"/>
        <end position="503"/>
    </location>
</feature>
<feature type="compositionally biased region" description="Polar residues" evidence="5">
    <location>
        <begin position="335"/>
        <end position="351"/>
    </location>
</feature>
<name>A0A1R0GWW9_9FUNG</name>